<name>A0A835DL96_TETSI</name>
<dbReference type="PANTHER" id="PTHR12277:SF81">
    <property type="entry name" value="PROTEIN ABHD13"/>
    <property type="match status" value="1"/>
</dbReference>
<dbReference type="EMBL" id="JABCRI010000004">
    <property type="protein sequence ID" value="KAF8407908.1"/>
    <property type="molecule type" value="Genomic_DNA"/>
</dbReference>
<evidence type="ECO:0000256" key="1">
    <source>
        <dbReference type="SAM" id="MobiDB-lite"/>
    </source>
</evidence>
<evidence type="ECO:0000313" key="3">
    <source>
        <dbReference type="Proteomes" id="UP000655225"/>
    </source>
</evidence>
<feature type="compositionally biased region" description="Polar residues" evidence="1">
    <location>
        <begin position="67"/>
        <end position="80"/>
    </location>
</feature>
<dbReference type="AlphaFoldDB" id="A0A835DL96"/>
<proteinExistence type="predicted"/>
<protein>
    <submittedName>
        <fullName evidence="2">Uncharacterized protein</fullName>
    </submittedName>
</protein>
<sequence length="96" mass="11036">MVGKGTADDVVDCSHGKELWELCNEKYEPLWLRGGNHCDLELFPEYLRHLKKFITDIEKSPHLRNGSGLTTDLSEHPQNSMDHREKSSPSMENREA</sequence>
<organism evidence="2 3">
    <name type="scientific">Tetracentron sinense</name>
    <name type="common">Spur-leaf</name>
    <dbReference type="NCBI Taxonomy" id="13715"/>
    <lineage>
        <taxon>Eukaryota</taxon>
        <taxon>Viridiplantae</taxon>
        <taxon>Streptophyta</taxon>
        <taxon>Embryophyta</taxon>
        <taxon>Tracheophyta</taxon>
        <taxon>Spermatophyta</taxon>
        <taxon>Magnoliopsida</taxon>
        <taxon>Trochodendrales</taxon>
        <taxon>Trochodendraceae</taxon>
        <taxon>Tetracentron</taxon>
    </lineage>
</organism>
<dbReference type="OrthoDB" id="446723at2759"/>
<keyword evidence="3" id="KW-1185">Reference proteome</keyword>
<dbReference type="SUPFAM" id="SSF53474">
    <property type="entry name" value="alpha/beta-Hydrolases"/>
    <property type="match status" value="1"/>
</dbReference>
<dbReference type="InterPro" id="IPR029058">
    <property type="entry name" value="AB_hydrolase_fold"/>
</dbReference>
<reference evidence="2 3" key="1">
    <citation type="submission" date="2020-04" db="EMBL/GenBank/DDBJ databases">
        <title>Plant Genome Project.</title>
        <authorList>
            <person name="Zhang R.-G."/>
        </authorList>
    </citation>
    <scope>NUCLEOTIDE SEQUENCE [LARGE SCALE GENOMIC DNA]</scope>
    <source>
        <strain evidence="2">YNK0</strain>
        <tissue evidence="2">Leaf</tissue>
    </source>
</reference>
<evidence type="ECO:0000313" key="2">
    <source>
        <dbReference type="EMBL" id="KAF8407908.1"/>
    </source>
</evidence>
<dbReference type="Proteomes" id="UP000655225">
    <property type="component" value="Unassembled WGS sequence"/>
</dbReference>
<accession>A0A835DL96</accession>
<comment type="caution">
    <text evidence="2">The sequence shown here is derived from an EMBL/GenBank/DDBJ whole genome shotgun (WGS) entry which is preliminary data.</text>
</comment>
<gene>
    <name evidence="2" type="ORF">HHK36_007046</name>
</gene>
<feature type="region of interest" description="Disordered" evidence="1">
    <location>
        <begin position="60"/>
        <end position="96"/>
    </location>
</feature>
<dbReference type="PANTHER" id="PTHR12277">
    <property type="entry name" value="ALPHA/BETA HYDROLASE DOMAIN-CONTAINING PROTEIN"/>
    <property type="match status" value="1"/>
</dbReference>
<feature type="compositionally biased region" description="Basic and acidic residues" evidence="1">
    <location>
        <begin position="81"/>
        <end position="96"/>
    </location>
</feature>